<dbReference type="KEGG" id="dor:Desor_1970"/>
<name>G7WD99_DESOD</name>
<dbReference type="PANTHER" id="PTHR34352:SF1">
    <property type="entry name" value="PROTEIN YHFA"/>
    <property type="match status" value="1"/>
</dbReference>
<gene>
    <name evidence="1" type="ordered locus">Desor_1970</name>
</gene>
<dbReference type="OrthoDB" id="9804010at2"/>
<accession>G7WD99</accession>
<reference evidence="1 2" key="2">
    <citation type="journal article" date="2012" name="J. Bacteriol.">
        <title>Complete genome sequences of Desulfosporosinus orientis DSM765T, Desulfosporosinus youngiae DSM17734T, Desulfosporosinus meridiei DSM13257T, and Desulfosporosinus acidiphilus DSM22704T.</title>
        <authorList>
            <person name="Pester M."/>
            <person name="Brambilla E."/>
            <person name="Alazard D."/>
            <person name="Rattei T."/>
            <person name="Weinmaier T."/>
            <person name="Han J."/>
            <person name="Lucas S."/>
            <person name="Lapidus A."/>
            <person name="Cheng J.F."/>
            <person name="Goodwin L."/>
            <person name="Pitluck S."/>
            <person name="Peters L."/>
            <person name="Ovchinnikova G."/>
            <person name="Teshima H."/>
            <person name="Detter J.C."/>
            <person name="Han C.S."/>
            <person name="Tapia R."/>
            <person name="Land M.L."/>
            <person name="Hauser L."/>
            <person name="Kyrpides N.C."/>
            <person name="Ivanova N.N."/>
            <person name="Pagani I."/>
            <person name="Huntmann M."/>
            <person name="Wei C.L."/>
            <person name="Davenport K.W."/>
            <person name="Daligault H."/>
            <person name="Chain P.S."/>
            <person name="Chen A."/>
            <person name="Mavromatis K."/>
            <person name="Markowitz V."/>
            <person name="Szeto E."/>
            <person name="Mikhailova N."/>
            <person name="Pati A."/>
            <person name="Wagner M."/>
            <person name="Woyke T."/>
            <person name="Ollivier B."/>
            <person name="Klenk H.P."/>
            <person name="Spring S."/>
            <person name="Loy A."/>
        </authorList>
    </citation>
    <scope>NUCLEOTIDE SEQUENCE [LARGE SCALE GENOMIC DNA]</scope>
    <source>
        <strain evidence="2">ATCC 19365 / DSM 765 / NCIMB 8382 / VKM B-1628</strain>
    </source>
</reference>
<dbReference type="InterPro" id="IPR015946">
    <property type="entry name" value="KH_dom-like_a/b"/>
</dbReference>
<proteinExistence type="predicted"/>
<keyword evidence="2" id="KW-1185">Reference proteome</keyword>
<dbReference type="InterPro" id="IPR036102">
    <property type="entry name" value="OsmC/Ohrsf"/>
</dbReference>
<dbReference type="Gene3D" id="3.30.300.20">
    <property type="match status" value="1"/>
</dbReference>
<sequence>MEILADYVEGKQFRAIGSSEYHTVVDAKAVNGGTGLGATPMEMVLMALATCSGMDIVTVLNKMRIPFDKLQIVVRGEQAAVEPRVFTEIEITYRFGGQALPQNKIDSAIKLVLDKYCPVAVMLKQVAALNYTLECNPS</sequence>
<evidence type="ECO:0000313" key="2">
    <source>
        <dbReference type="Proteomes" id="UP000006346"/>
    </source>
</evidence>
<dbReference type="EMBL" id="CP003108">
    <property type="protein sequence ID" value="AET67584.1"/>
    <property type="molecule type" value="Genomic_DNA"/>
</dbReference>
<dbReference type="SUPFAM" id="SSF82784">
    <property type="entry name" value="OsmC-like"/>
    <property type="match status" value="1"/>
</dbReference>
<dbReference type="PATRIC" id="fig|768706.3.peg.1984"/>
<protein>
    <submittedName>
        <fullName evidence="1">Putative redox protein, regulator of disulfide bond formation</fullName>
    </submittedName>
</protein>
<dbReference type="HOGENOM" id="CLU_114057_1_0_9"/>
<dbReference type="PANTHER" id="PTHR34352">
    <property type="entry name" value="PROTEIN YHFA"/>
    <property type="match status" value="1"/>
</dbReference>
<reference evidence="2" key="1">
    <citation type="submission" date="2011-11" db="EMBL/GenBank/DDBJ databases">
        <title>Complete sequence of Desulfosporosinus orientis DSM 765.</title>
        <authorList>
            <person name="Lucas S."/>
            <person name="Han J."/>
            <person name="Lapidus A."/>
            <person name="Cheng J.-F."/>
            <person name="Goodwin L."/>
            <person name="Pitluck S."/>
            <person name="Peters L."/>
            <person name="Ovchinnikova G."/>
            <person name="Teshima H."/>
            <person name="Detter J.C."/>
            <person name="Han C."/>
            <person name="Tapia R."/>
            <person name="Land M."/>
            <person name="Hauser L."/>
            <person name="Kyrpides N."/>
            <person name="Ivanova N."/>
            <person name="Pagani I."/>
            <person name="Pester M."/>
            <person name="Spring S."/>
            <person name="Ollivier B."/>
            <person name="Rattei T."/>
            <person name="Klenk H.-P."/>
            <person name="Wagner M."/>
            <person name="Loy A."/>
            <person name="Woyke T."/>
        </authorList>
    </citation>
    <scope>NUCLEOTIDE SEQUENCE [LARGE SCALE GENOMIC DNA]</scope>
    <source>
        <strain evidence="2">ATCC 19365 / DSM 765 / NCIMB 8382 / VKM B-1628</strain>
    </source>
</reference>
<organism evidence="1 2">
    <name type="scientific">Desulfosporosinus orientis (strain ATCC 19365 / DSM 765 / NCIMB 8382 / VKM B-1628 / Singapore I)</name>
    <name type="common">Desulfotomaculum orientis</name>
    <dbReference type="NCBI Taxonomy" id="768706"/>
    <lineage>
        <taxon>Bacteria</taxon>
        <taxon>Bacillati</taxon>
        <taxon>Bacillota</taxon>
        <taxon>Clostridia</taxon>
        <taxon>Eubacteriales</taxon>
        <taxon>Desulfitobacteriaceae</taxon>
        <taxon>Desulfosporosinus</taxon>
    </lineage>
</organism>
<dbReference type="RefSeq" id="WP_014184399.1">
    <property type="nucleotide sequence ID" value="NC_016584.1"/>
</dbReference>
<dbReference type="Pfam" id="PF02566">
    <property type="entry name" value="OsmC"/>
    <property type="match status" value="1"/>
</dbReference>
<dbReference type="AlphaFoldDB" id="G7WD99"/>
<dbReference type="Proteomes" id="UP000006346">
    <property type="component" value="Chromosome"/>
</dbReference>
<evidence type="ECO:0000313" key="1">
    <source>
        <dbReference type="EMBL" id="AET67584.1"/>
    </source>
</evidence>
<dbReference type="eggNOG" id="COG1765">
    <property type="taxonomic scope" value="Bacteria"/>
</dbReference>
<dbReference type="STRING" id="768706.Desor_1970"/>
<dbReference type="InterPro" id="IPR003718">
    <property type="entry name" value="OsmC/Ohr_fam"/>
</dbReference>